<dbReference type="AlphaFoldDB" id="A0ABD1C091"/>
<reference evidence="2 3" key="1">
    <citation type="submission" date="2024-04" db="EMBL/GenBank/DDBJ databases">
        <title>Genome assembly C_amara_ONT_v2.</title>
        <authorList>
            <person name="Yant L."/>
            <person name="Moore C."/>
            <person name="Slenker M."/>
        </authorList>
    </citation>
    <scope>NUCLEOTIDE SEQUENCE [LARGE SCALE GENOMIC DNA]</scope>
    <source>
        <tissue evidence="2">Leaf</tissue>
    </source>
</reference>
<dbReference type="InterPro" id="IPR006595">
    <property type="entry name" value="CTLH_C"/>
</dbReference>
<evidence type="ECO:0000313" key="3">
    <source>
        <dbReference type="Proteomes" id="UP001558713"/>
    </source>
</evidence>
<feature type="domain" description="CTLH" evidence="1">
    <location>
        <begin position="88"/>
        <end position="141"/>
    </location>
</feature>
<dbReference type="InterPro" id="IPR006594">
    <property type="entry name" value="LisH"/>
</dbReference>
<name>A0ABD1C091_CARAN</name>
<dbReference type="SMART" id="SM00757">
    <property type="entry name" value="CRA"/>
    <property type="match status" value="1"/>
</dbReference>
<protein>
    <submittedName>
        <fullName evidence="2">GID8-like protein</fullName>
    </submittedName>
</protein>
<sequence>MEMAGNEEDVMAENEEDVIIEIEEDVEEELPKLLITSEVWEDCLKAVKVQKEDMNRLVMNLLVTKGYREAVDIFQKESGTKPQVDFASFTDRAAVIEAILSGNTEEAIEKLNVLNPEIPEAKFHLKLQKFIDIVRKETTTTDEALAFATKELAPFGEQNEAFRGEFKKSLLLLCYKKDKDFSTCPHKELLSNSQLFKTATIVNEAMHTSQTGEKGSKLEHLLKMLIWTQEQLDEKRVYPCMSYLSNGQLKVTPPE</sequence>
<dbReference type="Pfam" id="PF10607">
    <property type="entry name" value="CTLH"/>
    <property type="match status" value="1"/>
</dbReference>
<dbReference type="InterPro" id="IPR024964">
    <property type="entry name" value="CTLH/CRA"/>
</dbReference>
<dbReference type="SMART" id="SM00667">
    <property type="entry name" value="LisH"/>
    <property type="match status" value="1"/>
</dbReference>
<accession>A0ABD1C091</accession>
<gene>
    <name evidence="2" type="ORF">V5N11_022170</name>
</gene>
<evidence type="ECO:0000313" key="2">
    <source>
        <dbReference type="EMBL" id="KAL1222867.1"/>
    </source>
</evidence>
<dbReference type="InterPro" id="IPR013144">
    <property type="entry name" value="CRA_dom"/>
</dbReference>
<organism evidence="2 3">
    <name type="scientific">Cardamine amara subsp. amara</name>
    <dbReference type="NCBI Taxonomy" id="228776"/>
    <lineage>
        <taxon>Eukaryota</taxon>
        <taxon>Viridiplantae</taxon>
        <taxon>Streptophyta</taxon>
        <taxon>Embryophyta</taxon>
        <taxon>Tracheophyta</taxon>
        <taxon>Spermatophyta</taxon>
        <taxon>Magnoliopsida</taxon>
        <taxon>eudicotyledons</taxon>
        <taxon>Gunneridae</taxon>
        <taxon>Pentapetalae</taxon>
        <taxon>rosids</taxon>
        <taxon>malvids</taxon>
        <taxon>Brassicales</taxon>
        <taxon>Brassicaceae</taxon>
        <taxon>Cardamineae</taxon>
        <taxon>Cardamine</taxon>
    </lineage>
</organism>
<dbReference type="SMART" id="SM00668">
    <property type="entry name" value="CTLH"/>
    <property type="match status" value="1"/>
</dbReference>
<dbReference type="InterPro" id="IPR050618">
    <property type="entry name" value="Ubq-SigPath_Reg"/>
</dbReference>
<dbReference type="PROSITE" id="PS50897">
    <property type="entry name" value="CTLH"/>
    <property type="match status" value="1"/>
</dbReference>
<dbReference type="EMBL" id="JBANAX010000090">
    <property type="protein sequence ID" value="KAL1222867.1"/>
    <property type="molecule type" value="Genomic_DNA"/>
</dbReference>
<comment type="caution">
    <text evidence="2">The sequence shown here is derived from an EMBL/GenBank/DDBJ whole genome shotgun (WGS) entry which is preliminary data.</text>
</comment>
<dbReference type="Pfam" id="PF08513">
    <property type="entry name" value="LisH"/>
    <property type="match status" value="1"/>
</dbReference>
<dbReference type="PANTHER" id="PTHR12864">
    <property type="entry name" value="RAN BINDING PROTEIN 9-RELATED"/>
    <property type="match status" value="1"/>
</dbReference>
<dbReference type="PROSITE" id="PS50896">
    <property type="entry name" value="LISH"/>
    <property type="match status" value="1"/>
</dbReference>
<proteinExistence type="predicted"/>
<dbReference type="Proteomes" id="UP001558713">
    <property type="component" value="Unassembled WGS sequence"/>
</dbReference>
<evidence type="ECO:0000259" key="1">
    <source>
        <dbReference type="PROSITE" id="PS50897"/>
    </source>
</evidence>
<keyword evidence="3" id="KW-1185">Reference proteome</keyword>